<dbReference type="NCBIfam" id="NF003195">
    <property type="entry name" value="PRK04165.1"/>
    <property type="match status" value="1"/>
</dbReference>
<name>A0A0L6U1J9_9FIRM</name>
<dbReference type="Proteomes" id="UP000036873">
    <property type="component" value="Unassembled WGS sequence"/>
</dbReference>
<dbReference type="InterPro" id="IPR016041">
    <property type="entry name" value="Ac-CoA_synth_d_su_TIM-brl"/>
</dbReference>
<dbReference type="AlphaFoldDB" id="A0A0L6U1J9"/>
<feature type="domain" description="4Fe-4S" evidence="5">
    <location>
        <begin position="1"/>
        <end position="59"/>
    </location>
</feature>
<comment type="caution">
    <text evidence="6">The sequence shown here is derived from an EMBL/GenBank/DDBJ whole genome shotgun (WGS) entry which is preliminary data.</text>
</comment>
<dbReference type="GO" id="GO:0046872">
    <property type="term" value="F:metal ion binding"/>
    <property type="evidence" value="ECO:0007669"/>
    <property type="project" value="UniProtKB-KW"/>
</dbReference>
<reference evidence="7" key="1">
    <citation type="submission" date="2015-07" db="EMBL/GenBank/DDBJ databases">
        <title>Draft genome sequence of Acetobacterium bakii DSM 8293, a potential psychrophilic chemical producer through syngas fermentation.</title>
        <authorList>
            <person name="Song Y."/>
            <person name="Hwang S."/>
            <person name="Cho B.-K."/>
        </authorList>
    </citation>
    <scope>NUCLEOTIDE SEQUENCE [LARGE SCALE GENOMIC DNA]</scope>
    <source>
        <strain evidence="7">DSM 8239</strain>
    </source>
</reference>
<dbReference type="InterPro" id="IPR007202">
    <property type="entry name" value="4Fe-4S_dom"/>
</dbReference>
<organism evidence="6 7">
    <name type="scientific">Acetobacterium bakii</name>
    <dbReference type="NCBI Taxonomy" id="52689"/>
    <lineage>
        <taxon>Bacteria</taxon>
        <taxon>Bacillati</taxon>
        <taxon>Bacillota</taxon>
        <taxon>Clostridia</taxon>
        <taxon>Eubacteriales</taxon>
        <taxon>Eubacteriaceae</taxon>
        <taxon>Acetobacterium</taxon>
    </lineage>
</organism>
<dbReference type="Gene3D" id="3.40.50.11600">
    <property type="match status" value="1"/>
</dbReference>
<dbReference type="InterPro" id="IPR011005">
    <property type="entry name" value="Dihydropteroate_synth-like_sf"/>
</dbReference>
<accession>A0A0L6U1J9</accession>
<evidence type="ECO:0000256" key="3">
    <source>
        <dbReference type="ARBA" id="ARBA00023004"/>
    </source>
</evidence>
<keyword evidence="7" id="KW-1185">Reference proteome</keyword>
<dbReference type="STRING" id="52689.AKG39_06995"/>
<dbReference type="PANTHER" id="PTHR36214">
    <property type="match status" value="1"/>
</dbReference>
<gene>
    <name evidence="6" type="ORF">AKG39_06995</name>
</gene>
<proteinExistence type="predicted"/>
<dbReference type="GO" id="GO:0051539">
    <property type="term" value="F:4 iron, 4 sulfur cluster binding"/>
    <property type="evidence" value="ECO:0007669"/>
    <property type="project" value="UniProtKB-KW"/>
</dbReference>
<protein>
    <submittedName>
        <fullName evidence="6">Acetyl-CoA synthase subunit gamma</fullName>
    </submittedName>
</protein>
<dbReference type="OrthoDB" id="140437at2"/>
<evidence type="ECO:0000256" key="4">
    <source>
        <dbReference type="ARBA" id="ARBA00023014"/>
    </source>
</evidence>
<dbReference type="Pfam" id="PF04060">
    <property type="entry name" value="FeS"/>
    <property type="match status" value="1"/>
</dbReference>
<dbReference type="InterPro" id="IPR051069">
    <property type="entry name" value="ACDS_complex_subunit"/>
</dbReference>
<dbReference type="PATRIC" id="fig|52689.4.peg.507"/>
<evidence type="ECO:0000256" key="2">
    <source>
        <dbReference type="ARBA" id="ARBA00022723"/>
    </source>
</evidence>
<keyword evidence="2" id="KW-0479">Metal-binding</keyword>
<keyword evidence="3" id="KW-0408">Iron</keyword>
<dbReference type="PANTHER" id="PTHR36214:SF3">
    <property type="entry name" value="ACETYL-COA DECARBONYLASE_SYNTHASE COMPLEX SUBUNIT GAMMA"/>
    <property type="match status" value="1"/>
</dbReference>
<dbReference type="Gene3D" id="3.20.20.20">
    <property type="entry name" value="Dihydropteroate synthase-like"/>
    <property type="match status" value="1"/>
</dbReference>
<evidence type="ECO:0000313" key="6">
    <source>
        <dbReference type="EMBL" id="KNZ42374.1"/>
    </source>
</evidence>
<keyword evidence="1" id="KW-0004">4Fe-4S</keyword>
<evidence type="ECO:0000256" key="1">
    <source>
        <dbReference type="ARBA" id="ARBA00022485"/>
    </source>
</evidence>
<dbReference type="PROSITE" id="PS51656">
    <property type="entry name" value="4FE4S"/>
    <property type="match status" value="1"/>
</dbReference>
<keyword evidence="4" id="KW-0411">Iron-sulfur</keyword>
<sequence>MAIKGLDIFKLTPKTNCKECGFPTCMAFSMKAATGAVPIEKCPYISDESKALLSEATAPPMKSIKVGSGAAEHTLGGETVLFRHEKTLVNRNLFAVELSDAMTDDEVAAACAKLEAVKYERISEAMYVEVVAVRFAADKDKFVALVKKVAECGKIPMIITVDADLAKAAVAVAGAKAILMGATVDNAAAMVEVAKAADAVLGVCADSIEALHDLVETIEKLGYKNLVLQVSDTSIKEAYANAVDIRTAAIKGNDRSFGYPSVVFTNRLAPGDINMQIALASAFVLRYGSIIVMEEMDFNAALPLFGLRQNIFTDPQKPMRVEPKVYEFNKPTGKDPVLVTVDFALSYFVVAGEIERSKVPAYLAIPDAGGYSVLTAWAAGKFGSTVIANFIKEANVAELTTSRKLILPGKVAVLQGDLAELLPEWEVIVGPNEAMQIPKFLRDLQA</sequence>
<dbReference type="Pfam" id="PF03599">
    <property type="entry name" value="CdhD"/>
    <property type="match status" value="1"/>
</dbReference>
<dbReference type="EMBL" id="LGYO01000015">
    <property type="protein sequence ID" value="KNZ42374.1"/>
    <property type="molecule type" value="Genomic_DNA"/>
</dbReference>
<dbReference type="RefSeq" id="WP_050739664.1">
    <property type="nucleotide sequence ID" value="NZ_LGYO01000015.1"/>
</dbReference>
<evidence type="ECO:0000313" key="7">
    <source>
        <dbReference type="Proteomes" id="UP000036873"/>
    </source>
</evidence>
<evidence type="ECO:0000259" key="5">
    <source>
        <dbReference type="PROSITE" id="PS51656"/>
    </source>
</evidence>